<keyword evidence="2" id="KW-1133">Transmembrane helix</keyword>
<feature type="transmembrane region" description="Helical" evidence="2">
    <location>
        <begin position="129"/>
        <end position="150"/>
    </location>
</feature>
<organism evidence="4 5">
    <name type="scientific">Setaria digitata</name>
    <dbReference type="NCBI Taxonomy" id="48799"/>
    <lineage>
        <taxon>Eukaryota</taxon>
        <taxon>Metazoa</taxon>
        <taxon>Ecdysozoa</taxon>
        <taxon>Nematoda</taxon>
        <taxon>Chromadorea</taxon>
        <taxon>Rhabditida</taxon>
        <taxon>Spirurina</taxon>
        <taxon>Spiruromorpha</taxon>
        <taxon>Filarioidea</taxon>
        <taxon>Setariidae</taxon>
        <taxon>Setaria</taxon>
    </lineage>
</organism>
<proteinExistence type="predicted"/>
<keyword evidence="2" id="KW-0812">Transmembrane</keyword>
<protein>
    <submittedName>
        <fullName evidence="5">DUF4220 domain-containing protein</fullName>
    </submittedName>
</protein>
<feature type="transmembrane region" description="Helical" evidence="2">
    <location>
        <begin position="20"/>
        <end position="38"/>
    </location>
</feature>
<feature type="transmembrane region" description="Helical" evidence="2">
    <location>
        <begin position="156"/>
        <end position="182"/>
    </location>
</feature>
<evidence type="ECO:0000313" key="4">
    <source>
        <dbReference type="Proteomes" id="UP000887581"/>
    </source>
</evidence>
<dbReference type="InterPro" id="IPR056704">
    <property type="entry name" value="DUF7802"/>
</dbReference>
<accession>A0A915Q2F6</accession>
<sequence>MDCVWYSQTMLTFIGMRTPLYLLCGVYHTLFYTSYIIVKKLRLNWWGEAAANGLFVILLSLPLQVMGTKLLWWQWRSGDPRLMNTFYSVPLAVLAWYAILGTSFSASLYLFRKGFLREQYDWRRFIAEFFCAVGAALFALCISALQHMIFFHLLQYFFQISSSLSIVLLFIIYAVTVLKALLGTKAEYDLYSRVEKDQLMELPLNERHTNALGEISGVVSIHLLLHMLLAVFSFPEKVVSEGIHQAIGPCDKMEQIFSPFGLVLYRKKYFCIEEQHQQNLFDFHCIPDRQLPTAANGELEYYAICGTDFENRMEYITFIWYGFISPEELCSFKKKSKNGEDSNQAADEITTLRFRSNKLNPDGKRSRLPTPTRLPGYLSKPST</sequence>
<dbReference type="PANTHER" id="PTHR35982:SF1">
    <property type="entry name" value="SPIROCYCLASE, AVEC FAMILY"/>
    <property type="match status" value="1"/>
</dbReference>
<evidence type="ECO:0000256" key="1">
    <source>
        <dbReference type="SAM" id="MobiDB-lite"/>
    </source>
</evidence>
<feature type="domain" description="DUF7802" evidence="3">
    <location>
        <begin position="1"/>
        <end position="321"/>
    </location>
</feature>
<dbReference type="PANTHER" id="PTHR35982">
    <property type="entry name" value="AGAP005361-PA"/>
    <property type="match status" value="1"/>
</dbReference>
<evidence type="ECO:0000256" key="2">
    <source>
        <dbReference type="SAM" id="Phobius"/>
    </source>
</evidence>
<feature type="region of interest" description="Disordered" evidence="1">
    <location>
        <begin position="357"/>
        <end position="383"/>
    </location>
</feature>
<dbReference type="AlphaFoldDB" id="A0A915Q2F6"/>
<reference evidence="5" key="1">
    <citation type="submission" date="2022-11" db="UniProtKB">
        <authorList>
            <consortium name="WormBaseParasite"/>
        </authorList>
    </citation>
    <scope>IDENTIFICATION</scope>
</reference>
<evidence type="ECO:0000259" key="3">
    <source>
        <dbReference type="Pfam" id="PF25085"/>
    </source>
</evidence>
<evidence type="ECO:0000313" key="5">
    <source>
        <dbReference type="WBParaSite" id="sdigi.contig8.g950.t1"/>
    </source>
</evidence>
<dbReference type="WBParaSite" id="sdigi.contig8.g950.t1">
    <property type="protein sequence ID" value="sdigi.contig8.g950.t1"/>
    <property type="gene ID" value="sdigi.contig8.g950"/>
</dbReference>
<feature type="transmembrane region" description="Helical" evidence="2">
    <location>
        <begin position="45"/>
        <end position="66"/>
    </location>
</feature>
<keyword evidence="4" id="KW-1185">Reference proteome</keyword>
<keyword evidence="2" id="KW-0472">Membrane</keyword>
<name>A0A915Q2F6_9BILA</name>
<dbReference type="Pfam" id="PF25085">
    <property type="entry name" value="DUF7802"/>
    <property type="match status" value="1"/>
</dbReference>
<dbReference type="Proteomes" id="UP000887581">
    <property type="component" value="Unplaced"/>
</dbReference>
<feature type="transmembrane region" description="Helical" evidence="2">
    <location>
        <begin position="86"/>
        <end position="109"/>
    </location>
</feature>